<dbReference type="EMBL" id="CAFE01000254">
    <property type="protein sequence ID" value="CCD40590.1"/>
    <property type="molecule type" value="Genomic_DNA"/>
</dbReference>
<gene>
    <name evidence="2" type="ORF">BKIR_c74_5893</name>
</gene>
<protein>
    <recommendedName>
        <fullName evidence="4">RND transporter</fullName>
    </recommendedName>
</protein>
<feature type="signal peptide" evidence="1">
    <location>
        <begin position="1"/>
        <end position="23"/>
    </location>
</feature>
<organism evidence="2 3">
    <name type="scientific">Candidatus Paraburkholderia kirkii UZHbot1</name>
    <dbReference type="NCBI Taxonomy" id="1055526"/>
    <lineage>
        <taxon>Bacteria</taxon>
        <taxon>Pseudomonadati</taxon>
        <taxon>Pseudomonadota</taxon>
        <taxon>Betaproteobacteria</taxon>
        <taxon>Burkholderiales</taxon>
        <taxon>Burkholderiaceae</taxon>
        <taxon>Paraburkholderia</taxon>
    </lineage>
</organism>
<evidence type="ECO:0000313" key="3">
    <source>
        <dbReference type="Proteomes" id="UP000003511"/>
    </source>
</evidence>
<dbReference type="Proteomes" id="UP000003511">
    <property type="component" value="Unassembled WGS sequence"/>
</dbReference>
<reference evidence="2 3" key="2">
    <citation type="submission" date="2011-10" db="EMBL/GenBank/DDBJ databases">
        <title>Draft genome sequence of Candidatus Burkholderia kirkii.</title>
        <authorList>
            <person name="Carlier A.L."/>
            <person name="Eberl L."/>
        </authorList>
    </citation>
    <scope>NUCLEOTIDE SEQUENCE [LARGE SCALE GENOMIC DNA]</scope>
    <source>
        <strain evidence="2 3">UZHbot1</strain>
    </source>
</reference>
<evidence type="ECO:0000313" key="2">
    <source>
        <dbReference type="EMBL" id="CCD40590.1"/>
    </source>
</evidence>
<dbReference type="HOGENOM" id="CLU_140852_0_0_4"/>
<reference evidence="2 3" key="1">
    <citation type="submission" date="2011-09" db="EMBL/GenBank/DDBJ databases">
        <authorList>
            <person name="Carlier A."/>
        </authorList>
    </citation>
    <scope>NUCLEOTIDE SEQUENCE [LARGE SCALE GENOMIC DNA]</scope>
    <source>
        <strain evidence="2 3">UZHbot1</strain>
    </source>
</reference>
<accession>G4MHG1</accession>
<evidence type="ECO:0000256" key="1">
    <source>
        <dbReference type="SAM" id="SignalP"/>
    </source>
</evidence>
<dbReference type="Pfam" id="PF11604">
    <property type="entry name" value="CusF_Ec"/>
    <property type="match status" value="1"/>
</dbReference>
<proteinExistence type="predicted"/>
<name>G4MHG1_9BURK</name>
<evidence type="ECO:0008006" key="4">
    <source>
        <dbReference type="Google" id="ProtNLM"/>
    </source>
</evidence>
<dbReference type="AlphaFoldDB" id="G4MHG1"/>
<comment type="caution">
    <text evidence="2">The sequence shown here is derived from an EMBL/GenBank/DDBJ whole genome shotgun (WGS) entry which is preliminary data.</text>
</comment>
<feature type="chain" id="PRO_5003465708" description="RND transporter" evidence="1">
    <location>
        <begin position="24"/>
        <end position="116"/>
    </location>
</feature>
<dbReference type="BioCyc" id="CBUR1055526:G10QW-2017-MONOMER"/>
<keyword evidence="1" id="KW-0732">Signal</keyword>
<dbReference type="InterPro" id="IPR042230">
    <property type="entry name" value="CusF_sf"/>
</dbReference>
<keyword evidence="3" id="KW-1185">Reference proteome</keyword>
<dbReference type="Gene3D" id="2.40.50.320">
    <property type="entry name" value="Copper binding periplasmic protein CusF"/>
    <property type="match status" value="1"/>
</dbReference>
<dbReference type="STRING" id="1055526.BKIR_c74_5893"/>
<sequence length="116" mass="12071">MMKKAIALILMGCAVAVSATAYAAGDTADINMASGAQPGAEAKSSMSHGEVKKVDTAAGKLTIKHGPLENLDMEAMMMVFKVGDPAMLSELKVGDKIDFVAEDVDGVLTVTQLQKQ</sequence>
<dbReference type="InterPro" id="IPR021647">
    <property type="entry name" value="CusF_Ec"/>
</dbReference>